<sequence length="191" mass="19898">MKTCWLVLLVCGLLMVGCGEKETTTTPAPVPAEKASAVEQVKKSANEAATQATKMVEAGSQLVKDAGVAAEETVKEVVTTAKEDLTVATATAKEKAVEVGKQIKQEGTDLITSVKTAASGIKAPETVVIENKNGNVTLPHAEHGEMYGCATCHGDNPPGPFELGKDTAHKLCKDCHKEQGGPTKCSGCHVK</sequence>
<evidence type="ECO:0000313" key="3">
    <source>
        <dbReference type="Proteomes" id="UP000199409"/>
    </source>
</evidence>
<dbReference type="Gene3D" id="3.90.10.10">
    <property type="entry name" value="Cytochrome C3"/>
    <property type="match status" value="1"/>
</dbReference>
<protein>
    <submittedName>
        <fullName evidence="2">Uncharacterized protein</fullName>
    </submittedName>
</protein>
<dbReference type="SUPFAM" id="SSF48695">
    <property type="entry name" value="Multiheme cytochromes"/>
    <property type="match status" value="1"/>
</dbReference>
<dbReference type="EMBL" id="FNQN01000003">
    <property type="protein sequence ID" value="SEA09023.1"/>
    <property type="molecule type" value="Genomic_DNA"/>
</dbReference>
<organism evidence="2 3">
    <name type="scientific">Desulfuromusa kysingii</name>
    <dbReference type="NCBI Taxonomy" id="37625"/>
    <lineage>
        <taxon>Bacteria</taxon>
        <taxon>Pseudomonadati</taxon>
        <taxon>Thermodesulfobacteriota</taxon>
        <taxon>Desulfuromonadia</taxon>
        <taxon>Desulfuromonadales</taxon>
        <taxon>Geopsychrobacteraceae</taxon>
        <taxon>Desulfuromusa</taxon>
    </lineage>
</organism>
<dbReference type="Proteomes" id="UP000199409">
    <property type="component" value="Unassembled WGS sequence"/>
</dbReference>
<dbReference type="RefSeq" id="WP_245706391.1">
    <property type="nucleotide sequence ID" value="NZ_FNQN01000003.1"/>
</dbReference>
<reference evidence="2 3" key="1">
    <citation type="submission" date="2016-10" db="EMBL/GenBank/DDBJ databases">
        <authorList>
            <person name="de Groot N.N."/>
        </authorList>
    </citation>
    <scope>NUCLEOTIDE SEQUENCE [LARGE SCALE GENOMIC DNA]</scope>
    <source>
        <strain evidence="2 3">DSM 7343</strain>
    </source>
</reference>
<proteinExistence type="predicted"/>
<evidence type="ECO:0000256" key="1">
    <source>
        <dbReference type="SAM" id="SignalP"/>
    </source>
</evidence>
<keyword evidence="1" id="KW-0732">Signal</keyword>
<feature type="chain" id="PRO_5011656378" evidence="1">
    <location>
        <begin position="22"/>
        <end position="191"/>
    </location>
</feature>
<feature type="signal peptide" evidence="1">
    <location>
        <begin position="1"/>
        <end position="21"/>
    </location>
</feature>
<keyword evidence="3" id="KW-1185">Reference proteome</keyword>
<name>A0A1H3YBZ4_9BACT</name>
<dbReference type="PROSITE" id="PS51257">
    <property type="entry name" value="PROKAR_LIPOPROTEIN"/>
    <property type="match status" value="1"/>
</dbReference>
<dbReference type="InterPro" id="IPR036280">
    <property type="entry name" value="Multihaem_cyt_sf"/>
</dbReference>
<dbReference type="AlphaFoldDB" id="A0A1H3YBZ4"/>
<accession>A0A1H3YBZ4</accession>
<dbReference type="CDD" id="cd08168">
    <property type="entry name" value="Cytochrom_C3"/>
    <property type="match status" value="1"/>
</dbReference>
<dbReference type="STRING" id="37625.SAMN05660420_01173"/>
<gene>
    <name evidence="2" type="ORF">SAMN05660420_01173</name>
</gene>
<evidence type="ECO:0000313" key="2">
    <source>
        <dbReference type="EMBL" id="SEA09023.1"/>
    </source>
</evidence>